<organism evidence="8 9">
    <name type="scientific">Punica granatum</name>
    <name type="common">Pomegranate</name>
    <dbReference type="NCBI Taxonomy" id="22663"/>
    <lineage>
        <taxon>Eukaryota</taxon>
        <taxon>Viridiplantae</taxon>
        <taxon>Streptophyta</taxon>
        <taxon>Embryophyta</taxon>
        <taxon>Tracheophyta</taxon>
        <taxon>Spermatophyta</taxon>
        <taxon>Magnoliopsida</taxon>
        <taxon>eudicotyledons</taxon>
        <taxon>Gunneridae</taxon>
        <taxon>Pentapetalae</taxon>
        <taxon>rosids</taxon>
        <taxon>malvids</taxon>
        <taxon>Myrtales</taxon>
        <taxon>Lythraceae</taxon>
        <taxon>Punica</taxon>
    </lineage>
</organism>
<evidence type="ECO:0000259" key="7">
    <source>
        <dbReference type="Pfam" id="PF17917"/>
    </source>
</evidence>
<dbReference type="InterPro" id="IPR043502">
    <property type="entry name" value="DNA/RNA_pol_sf"/>
</dbReference>
<evidence type="ECO:0000256" key="1">
    <source>
        <dbReference type="ARBA" id="ARBA00022679"/>
    </source>
</evidence>
<dbReference type="GO" id="GO:0004519">
    <property type="term" value="F:endonuclease activity"/>
    <property type="evidence" value="ECO:0007669"/>
    <property type="project" value="UniProtKB-KW"/>
</dbReference>
<dbReference type="PANTHER" id="PTHR35046:SF18">
    <property type="entry name" value="RNA-DIRECTED DNA POLYMERASE"/>
    <property type="match status" value="1"/>
</dbReference>
<proteinExistence type="predicted"/>
<name>A0A2I0GT64_PUNGR</name>
<keyword evidence="4" id="KW-0255">Endonuclease</keyword>
<evidence type="ECO:0000256" key="5">
    <source>
        <dbReference type="ARBA" id="ARBA00022801"/>
    </source>
</evidence>
<dbReference type="GO" id="GO:0003964">
    <property type="term" value="F:RNA-directed DNA polymerase activity"/>
    <property type="evidence" value="ECO:0007669"/>
    <property type="project" value="UniProtKB-KW"/>
</dbReference>
<evidence type="ECO:0000256" key="2">
    <source>
        <dbReference type="ARBA" id="ARBA00022695"/>
    </source>
</evidence>
<keyword evidence="1" id="KW-0808">Transferase</keyword>
<evidence type="ECO:0000256" key="4">
    <source>
        <dbReference type="ARBA" id="ARBA00022759"/>
    </source>
</evidence>
<dbReference type="Proteomes" id="UP000233551">
    <property type="component" value="Unassembled WGS sequence"/>
</dbReference>
<reference evidence="8 9" key="1">
    <citation type="submission" date="2017-11" db="EMBL/GenBank/DDBJ databases">
        <title>De-novo sequencing of pomegranate (Punica granatum L.) genome.</title>
        <authorList>
            <person name="Akparov Z."/>
            <person name="Amiraslanov A."/>
            <person name="Hajiyeva S."/>
            <person name="Abbasov M."/>
            <person name="Kaur K."/>
            <person name="Hamwieh A."/>
            <person name="Solovyev V."/>
            <person name="Salamov A."/>
            <person name="Braich B."/>
            <person name="Kosarev P."/>
            <person name="Mahmoud A."/>
            <person name="Hajiyev E."/>
            <person name="Babayeva S."/>
            <person name="Izzatullayeva V."/>
            <person name="Mammadov A."/>
            <person name="Mammadov A."/>
            <person name="Sharifova S."/>
            <person name="Ojaghi J."/>
            <person name="Eynullazada K."/>
            <person name="Bayramov B."/>
            <person name="Abdulazimova A."/>
            <person name="Shahmuradov I."/>
        </authorList>
    </citation>
    <scope>NUCLEOTIDE SEQUENCE [LARGE SCALE GENOMIC DNA]</scope>
    <source>
        <strain evidence="9">cv. AG2017</strain>
        <tissue evidence="8">Leaf</tissue>
    </source>
</reference>
<keyword evidence="3" id="KW-0540">Nuclease</keyword>
<evidence type="ECO:0000256" key="6">
    <source>
        <dbReference type="ARBA" id="ARBA00022918"/>
    </source>
</evidence>
<dbReference type="STRING" id="22663.A0A2I0GT64"/>
<keyword evidence="9" id="KW-1185">Reference proteome</keyword>
<dbReference type="AlphaFoldDB" id="A0A2I0GT64"/>
<dbReference type="SUPFAM" id="SSF56672">
    <property type="entry name" value="DNA/RNA polymerases"/>
    <property type="match status" value="1"/>
</dbReference>
<accession>A0A2I0GT64</accession>
<dbReference type="EMBL" id="PGOL01044531">
    <property type="protein sequence ID" value="PKH69549.1"/>
    <property type="molecule type" value="Genomic_DNA"/>
</dbReference>
<keyword evidence="5" id="KW-0378">Hydrolase</keyword>
<dbReference type="PANTHER" id="PTHR35046">
    <property type="entry name" value="ZINC KNUCKLE (CCHC-TYPE) FAMILY PROTEIN"/>
    <property type="match status" value="1"/>
</dbReference>
<comment type="caution">
    <text evidence="8">The sequence shown here is derived from an EMBL/GenBank/DDBJ whole genome shotgun (WGS) entry which is preliminary data.</text>
</comment>
<dbReference type="InterPro" id="IPR041373">
    <property type="entry name" value="RT_RNaseH"/>
</dbReference>
<evidence type="ECO:0000256" key="3">
    <source>
        <dbReference type="ARBA" id="ARBA00022722"/>
    </source>
</evidence>
<keyword evidence="2" id="KW-0548">Nucleotidyltransferase</keyword>
<protein>
    <recommendedName>
        <fullName evidence="7">Reverse transcriptase RNase H-like domain-containing protein</fullName>
    </recommendedName>
</protein>
<sequence>MECDASGIGIGAVLSQEKWPVAYFSEKLSDASWSWSTYDKEFYIVFRTLKHWEHYLIGKVFILYYDHQAFKYLNSQKRINSNMHARWTTFLQKFPFKLVQKSGVQNRVADALSRRATLLTMLRSELIGFEELKEQYVDDEDFAKAWSKVQNR</sequence>
<evidence type="ECO:0000313" key="9">
    <source>
        <dbReference type="Proteomes" id="UP000233551"/>
    </source>
</evidence>
<dbReference type="CDD" id="cd09274">
    <property type="entry name" value="RNase_HI_RT_Ty3"/>
    <property type="match status" value="1"/>
</dbReference>
<keyword evidence="6" id="KW-0695">RNA-directed DNA polymerase</keyword>
<dbReference type="GO" id="GO:0016787">
    <property type="term" value="F:hydrolase activity"/>
    <property type="evidence" value="ECO:0007669"/>
    <property type="project" value="UniProtKB-KW"/>
</dbReference>
<evidence type="ECO:0000313" key="8">
    <source>
        <dbReference type="EMBL" id="PKH69549.1"/>
    </source>
</evidence>
<feature type="domain" description="Reverse transcriptase RNase H-like" evidence="7">
    <location>
        <begin position="1"/>
        <end position="94"/>
    </location>
</feature>
<dbReference type="Pfam" id="PF17917">
    <property type="entry name" value="RT_RNaseH"/>
    <property type="match status" value="1"/>
</dbReference>
<gene>
    <name evidence="8" type="ORF">CRG98_050084</name>
</gene>